<gene>
    <name evidence="1" type="ORF">Pgy4_33011</name>
</gene>
<dbReference type="PANTHER" id="PTHR45398:SF1">
    <property type="entry name" value="ENZYME, PUTATIVE (JCVI)-RELATED"/>
    <property type="match status" value="1"/>
</dbReference>
<protein>
    <submittedName>
        <fullName evidence="1">Peptide synthase</fullName>
    </submittedName>
</protein>
<organism evidence="1 2">
    <name type="scientific">Pseudomonas savastanoi pv. glycinea str. race 4</name>
    <dbReference type="NCBI Taxonomy" id="875330"/>
    <lineage>
        <taxon>Bacteria</taxon>
        <taxon>Pseudomonadati</taxon>
        <taxon>Pseudomonadota</taxon>
        <taxon>Gammaproteobacteria</taxon>
        <taxon>Pseudomonadales</taxon>
        <taxon>Pseudomonadaceae</taxon>
        <taxon>Pseudomonas</taxon>
    </lineage>
</organism>
<accession>F3CET8</accession>
<dbReference type="InterPro" id="IPR010060">
    <property type="entry name" value="NRPS_synth"/>
</dbReference>
<dbReference type="Gene3D" id="3.30.559.30">
    <property type="entry name" value="Nonribosomal peptide synthetase, condensation domain"/>
    <property type="match status" value="1"/>
</dbReference>
<evidence type="ECO:0000313" key="1">
    <source>
        <dbReference type="EMBL" id="EGH17780.1"/>
    </source>
</evidence>
<dbReference type="NCBIfam" id="TIGR01720">
    <property type="entry name" value="NRPS-para261"/>
    <property type="match status" value="1"/>
</dbReference>
<dbReference type="SUPFAM" id="SSF52777">
    <property type="entry name" value="CoA-dependent acyltransferases"/>
    <property type="match status" value="1"/>
</dbReference>
<name>F3CET8_PSESG</name>
<feature type="non-terminal residue" evidence="1">
    <location>
        <position position="1"/>
    </location>
</feature>
<feature type="non-terminal residue" evidence="1">
    <location>
        <position position="145"/>
    </location>
</feature>
<evidence type="ECO:0000313" key="2">
    <source>
        <dbReference type="Proteomes" id="UP000005466"/>
    </source>
</evidence>
<dbReference type="Proteomes" id="UP000005466">
    <property type="component" value="Unassembled WGS sequence"/>
</dbReference>
<dbReference type="PANTHER" id="PTHR45398">
    <property type="match status" value="1"/>
</dbReference>
<proteinExistence type="predicted"/>
<sequence length="145" mass="15619">AAMEALPVAPITFNYLGQFDQSFASDALFRPLEESAGAAHDPHAPLPNELSIDSQVYGGELLLRWTFSAERYQPAAIEALAQDYLARLQALIAHCLSDGSGGLTPSDFPLADLDQAQLDALPVAATHIEDVYPLTPMQEGMLLHT</sequence>
<reference evidence="1 2" key="1">
    <citation type="journal article" date="2011" name="PLoS Pathog.">
        <title>Dynamic evolution of pathogenicity revealed by sequencing and comparative genomics of 19 Pseudomonas syringae isolates.</title>
        <authorList>
            <person name="Baltrus D.A."/>
            <person name="Nishimura M.T."/>
            <person name="Romanchuk A."/>
            <person name="Chang J.H."/>
            <person name="Mukhtar M.S."/>
            <person name="Cherkis K."/>
            <person name="Roach J."/>
            <person name="Grant S.R."/>
            <person name="Jones C.D."/>
            <person name="Dangl J.L."/>
        </authorList>
    </citation>
    <scope>NUCLEOTIDE SEQUENCE [LARGE SCALE GENOMIC DNA]</scope>
    <source>
        <strain evidence="2">race 4</strain>
    </source>
</reference>
<dbReference type="AlphaFoldDB" id="F3CET8"/>
<dbReference type="EMBL" id="ADWY01002051">
    <property type="protein sequence ID" value="EGH17780.1"/>
    <property type="molecule type" value="Genomic_DNA"/>
</dbReference>
<comment type="caution">
    <text evidence="1">The sequence shown here is derived from an EMBL/GenBank/DDBJ whole genome shotgun (WGS) entry which is preliminary data.</text>
</comment>